<dbReference type="EMBL" id="JAUZQC010000006">
    <property type="protein sequence ID" value="KAK5870111.1"/>
    <property type="molecule type" value="Genomic_DNA"/>
</dbReference>
<accession>A0AAN7Y0C1</accession>
<proteinExistence type="predicted"/>
<reference evidence="2 3" key="2">
    <citation type="journal article" date="2023" name="Mol. Biol. Evol.">
        <title>Genomics of Secondarily Temperate Adaptation in the Only Non-Antarctic Icefish.</title>
        <authorList>
            <person name="Rivera-Colon A.G."/>
            <person name="Rayamajhi N."/>
            <person name="Minhas B.F."/>
            <person name="Madrigal G."/>
            <person name="Bilyk K.T."/>
            <person name="Yoon V."/>
            <person name="Hune M."/>
            <person name="Gregory S."/>
            <person name="Cheng C.H.C."/>
            <person name="Catchen J.M."/>
        </authorList>
    </citation>
    <scope>NUCLEOTIDE SEQUENCE [LARGE SCALE GENOMIC DNA]</scope>
    <source>
        <strain evidence="2">JMC-PN-2008</strain>
    </source>
</reference>
<dbReference type="AlphaFoldDB" id="A0AAN7Y0C1"/>
<keyword evidence="1" id="KW-1133">Transmembrane helix</keyword>
<keyword evidence="1" id="KW-0472">Membrane</keyword>
<evidence type="ECO:0000313" key="3">
    <source>
        <dbReference type="Proteomes" id="UP001346869"/>
    </source>
</evidence>
<keyword evidence="1" id="KW-0812">Transmembrane</keyword>
<sequence>MRRRSDLAQHVFCGFHRAVFLAMVAAFTLMMQFHRLPASHMRRVFLCRQRAGPYRSVTAVRHVPPGPA</sequence>
<evidence type="ECO:0000256" key="1">
    <source>
        <dbReference type="SAM" id="Phobius"/>
    </source>
</evidence>
<evidence type="ECO:0000313" key="2">
    <source>
        <dbReference type="EMBL" id="KAK5870111.1"/>
    </source>
</evidence>
<dbReference type="Proteomes" id="UP001346869">
    <property type="component" value="Unassembled WGS sequence"/>
</dbReference>
<keyword evidence="3" id="KW-1185">Reference proteome</keyword>
<organism evidence="2 3">
    <name type="scientific">Eleginops maclovinus</name>
    <name type="common">Patagonian blennie</name>
    <name type="synonym">Eleginus maclovinus</name>
    <dbReference type="NCBI Taxonomy" id="56733"/>
    <lineage>
        <taxon>Eukaryota</taxon>
        <taxon>Metazoa</taxon>
        <taxon>Chordata</taxon>
        <taxon>Craniata</taxon>
        <taxon>Vertebrata</taxon>
        <taxon>Euteleostomi</taxon>
        <taxon>Actinopterygii</taxon>
        <taxon>Neopterygii</taxon>
        <taxon>Teleostei</taxon>
        <taxon>Neoteleostei</taxon>
        <taxon>Acanthomorphata</taxon>
        <taxon>Eupercaria</taxon>
        <taxon>Perciformes</taxon>
        <taxon>Notothenioidei</taxon>
        <taxon>Eleginopidae</taxon>
        <taxon>Eleginops</taxon>
    </lineage>
</organism>
<comment type="caution">
    <text evidence="2">The sequence shown here is derived from an EMBL/GenBank/DDBJ whole genome shotgun (WGS) entry which is preliminary data.</text>
</comment>
<reference evidence="2 3" key="1">
    <citation type="journal article" date="2023" name="Genes (Basel)">
        <title>Chromosome-Level Genome Assembly and Circadian Gene Repertoire of the Patagonia Blennie Eleginops maclovinus-The Closest Ancestral Proxy of Antarctic Cryonotothenioids.</title>
        <authorList>
            <person name="Cheng C.C."/>
            <person name="Rivera-Colon A.G."/>
            <person name="Minhas B.F."/>
            <person name="Wilson L."/>
            <person name="Rayamajhi N."/>
            <person name="Vargas-Chacoff L."/>
            <person name="Catchen J.M."/>
        </authorList>
    </citation>
    <scope>NUCLEOTIDE SEQUENCE [LARGE SCALE GENOMIC DNA]</scope>
    <source>
        <strain evidence="2">JMC-PN-2008</strain>
    </source>
</reference>
<protein>
    <submittedName>
        <fullName evidence="2">Uncharacterized protein</fullName>
    </submittedName>
</protein>
<gene>
    <name evidence="2" type="ORF">PBY51_024771</name>
</gene>
<name>A0AAN7Y0C1_ELEMC</name>
<feature type="transmembrane region" description="Helical" evidence="1">
    <location>
        <begin position="15"/>
        <end position="33"/>
    </location>
</feature>